<dbReference type="RefSeq" id="XP_002117650.1">
    <property type="nucleotide sequence ID" value="XM_002117614.1"/>
</dbReference>
<evidence type="ECO:0000256" key="9">
    <source>
        <dbReference type="ARBA" id="ARBA00048317"/>
    </source>
</evidence>
<dbReference type="InParanoid" id="B3SBL4"/>
<dbReference type="KEGG" id="tad:TRIADDRAFT_32818"/>
<keyword evidence="5" id="KW-0256">Endoplasmic reticulum</keyword>
<dbReference type="InterPro" id="IPR007657">
    <property type="entry name" value="Glycosyltransferase_61"/>
</dbReference>
<keyword evidence="2" id="KW-0328">Glycosyltransferase</keyword>
<dbReference type="GeneID" id="6758835"/>
<reference evidence="12 13" key="1">
    <citation type="journal article" date="2008" name="Nature">
        <title>The Trichoplax genome and the nature of placozoans.</title>
        <authorList>
            <person name="Srivastava M."/>
            <person name="Begovic E."/>
            <person name="Chapman J."/>
            <person name="Putnam N.H."/>
            <person name="Hellsten U."/>
            <person name="Kawashima T."/>
            <person name="Kuo A."/>
            <person name="Mitros T."/>
            <person name="Salamov A."/>
            <person name="Carpenter M.L."/>
            <person name="Signorovitch A.Y."/>
            <person name="Moreno M.A."/>
            <person name="Kamm K."/>
            <person name="Grimwood J."/>
            <person name="Schmutz J."/>
            <person name="Shapiro H."/>
            <person name="Grigoriev I.V."/>
            <person name="Buss L.W."/>
            <person name="Schierwater B."/>
            <person name="Dellaporta S.L."/>
            <person name="Rokhsar D.S."/>
        </authorList>
    </citation>
    <scope>NUCLEOTIDE SEQUENCE [LARGE SCALE GENOMIC DNA]</scope>
    <source>
        <strain evidence="12 13">Grell-BS-1999</strain>
    </source>
</reference>
<dbReference type="STRING" id="10228.B3SBL4"/>
<dbReference type="EC" id="2.4.1.255" evidence="1"/>
<evidence type="ECO:0000256" key="6">
    <source>
        <dbReference type="ARBA" id="ARBA00023180"/>
    </source>
</evidence>
<dbReference type="eggNOG" id="KOG4698">
    <property type="taxonomic scope" value="Eukaryota"/>
</dbReference>
<keyword evidence="4" id="KW-0732">Signal</keyword>
<comment type="catalytic activity">
    <reaction evidence="9">
        <text>L-seryl-[protein] + UDP-N-acetyl-alpha-D-glucosamine = 3-O-(N-acetyl-beta-D-glucosaminyl)-L-seryl-[protein] + UDP + H(+)</text>
        <dbReference type="Rhea" id="RHEA:48904"/>
        <dbReference type="Rhea" id="RHEA-COMP:9863"/>
        <dbReference type="Rhea" id="RHEA-COMP:12251"/>
        <dbReference type="ChEBI" id="CHEBI:15378"/>
        <dbReference type="ChEBI" id="CHEBI:29999"/>
        <dbReference type="ChEBI" id="CHEBI:57705"/>
        <dbReference type="ChEBI" id="CHEBI:58223"/>
        <dbReference type="ChEBI" id="CHEBI:90838"/>
        <dbReference type="EC" id="2.4.1.255"/>
    </reaction>
</comment>
<keyword evidence="13" id="KW-1185">Reference proteome</keyword>
<dbReference type="PhylomeDB" id="B3SBL4"/>
<dbReference type="InterPro" id="IPR049625">
    <property type="entry name" value="Glyco_transf_61_cat"/>
</dbReference>
<dbReference type="OrthoDB" id="529273at2759"/>
<keyword evidence="6" id="KW-0325">Glycoprotein</keyword>
<dbReference type="HOGENOM" id="CLU_039300_0_0_1"/>
<proteinExistence type="predicted"/>
<dbReference type="Pfam" id="PF04577">
    <property type="entry name" value="Glyco_transf_61"/>
    <property type="match status" value="1"/>
</dbReference>
<dbReference type="CTD" id="6758835"/>
<evidence type="ECO:0000256" key="5">
    <source>
        <dbReference type="ARBA" id="ARBA00022824"/>
    </source>
</evidence>
<evidence type="ECO:0000313" key="13">
    <source>
        <dbReference type="Proteomes" id="UP000009022"/>
    </source>
</evidence>
<evidence type="ECO:0000256" key="10">
    <source>
        <dbReference type="ARBA" id="ARBA00049432"/>
    </source>
</evidence>
<organism evidence="12 13">
    <name type="scientific">Trichoplax adhaerens</name>
    <name type="common">Trichoplax reptans</name>
    <dbReference type="NCBI Taxonomy" id="10228"/>
    <lineage>
        <taxon>Eukaryota</taxon>
        <taxon>Metazoa</taxon>
        <taxon>Placozoa</taxon>
        <taxon>Uniplacotomia</taxon>
        <taxon>Trichoplacea</taxon>
        <taxon>Trichoplacidae</taxon>
        <taxon>Trichoplax</taxon>
    </lineage>
</organism>
<protein>
    <recommendedName>
        <fullName evidence="7">EGF domain-specific O-linked N-acetylglucosamine transferase</fullName>
        <ecNumber evidence="1">2.4.1.255</ecNumber>
    </recommendedName>
    <alternativeName>
        <fullName evidence="8">Extracellular O-linked N-acetylglucosamine transferase</fullName>
    </alternativeName>
</protein>
<name>B3SBL4_TRIAD</name>
<comment type="catalytic activity">
    <reaction evidence="10">
        <text>L-threonyl-[protein] + UDP-N-acetyl-alpha-D-glucosamine = 3-O-(N-acetyl-beta-D-glucosaminyl)-L-threonyl-[protein] + UDP + H(+)</text>
        <dbReference type="Rhea" id="RHEA:48908"/>
        <dbReference type="Rhea" id="RHEA-COMP:11060"/>
        <dbReference type="Rhea" id="RHEA-COMP:12252"/>
        <dbReference type="ChEBI" id="CHEBI:15378"/>
        <dbReference type="ChEBI" id="CHEBI:30013"/>
        <dbReference type="ChEBI" id="CHEBI:57705"/>
        <dbReference type="ChEBI" id="CHEBI:58223"/>
        <dbReference type="ChEBI" id="CHEBI:90840"/>
        <dbReference type="EC" id="2.4.1.255"/>
    </reaction>
</comment>
<dbReference type="PANTHER" id="PTHR20961">
    <property type="entry name" value="GLYCOSYLTRANSFERASE"/>
    <property type="match status" value="1"/>
</dbReference>
<evidence type="ECO:0000256" key="4">
    <source>
        <dbReference type="ARBA" id="ARBA00022729"/>
    </source>
</evidence>
<dbReference type="GO" id="GO:0097363">
    <property type="term" value="F:protein O-acetylglucosaminyltransferase activity"/>
    <property type="evidence" value="ECO:0000318"/>
    <property type="project" value="GO_Central"/>
</dbReference>
<dbReference type="OMA" id="GHCELNR"/>
<dbReference type="EMBL" id="DS985265">
    <property type="protein sequence ID" value="EDV19908.1"/>
    <property type="molecule type" value="Genomic_DNA"/>
</dbReference>
<gene>
    <name evidence="12" type="ORF">TRIADDRAFT_32818</name>
</gene>
<keyword evidence="3" id="KW-0808">Transferase</keyword>
<evidence type="ECO:0000256" key="1">
    <source>
        <dbReference type="ARBA" id="ARBA00011970"/>
    </source>
</evidence>
<evidence type="ECO:0000259" key="11">
    <source>
        <dbReference type="Pfam" id="PF04577"/>
    </source>
</evidence>
<evidence type="ECO:0000313" key="12">
    <source>
        <dbReference type="EMBL" id="EDV19908.1"/>
    </source>
</evidence>
<evidence type="ECO:0000256" key="7">
    <source>
        <dbReference type="ARBA" id="ARBA00040944"/>
    </source>
</evidence>
<dbReference type="FunCoup" id="B3SBL4">
    <property type="interactions" value="772"/>
</dbReference>
<dbReference type="PANTHER" id="PTHR20961:SF148">
    <property type="entry name" value="EGF DOMAIN-SPECIFIC O-LINKED N-ACETYLGLUCOSAMINE TRANSFERASE"/>
    <property type="match status" value="1"/>
</dbReference>
<dbReference type="GO" id="GO:0005788">
    <property type="term" value="C:endoplasmic reticulum lumen"/>
    <property type="evidence" value="ECO:0000318"/>
    <property type="project" value="GO_Central"/>
</dbReference>
<evidence type="ECO:0000256" key="2">
    <source>
        <dbReference type="ARBA" id="ARBA00022676"/>
    </source>
</evidence>
<dbReference type="Proteomes" id="UP000009022">
    <property type="component" value="Unassembled WGS sequence"/>
</dbReference>
<evidence type="ECO:0000256" key="8">
    <source>
        <dbReference type="ARBA" id="ARBA00042574"/>
    </source>
</evidence>
<accession>B3SBL4</accession>
<feature type="domain" description="Glycosyltransferase 61 catalytic" evidence="11">
    <location>
        <begin position="291"/>
        <end position="388"/>
    </location>
</feature>
<dbReference type="AlphaFoldDB" id="B3SBL4"/>
<sequence length="484" mass="57314">MSHLQRQECSNNKCSSEYKKLSKKQPCWGYEKHCRKRNYYSYPICPEDSRGWEHTKEKQIDKFWRSADFGMIREFRDEMMHLCKADEEGDSTLDCNQHMRYCRATNLYMNLKNSRMADSRERFRTDVFKKGEIGGHCQLDGQRLKNSDKQKGELQSWHSELRPFTSLKFKPVIDRHHCDVIVERPTYFMKLDAGINMFHHFCDFVNLYVTQHVNGSFTTDINIVMWDTSSMNYGDFFTLTWKAFSRHPVKRLSDYDNKRVCFKDAIFTLPPRMFYGLYYNMPLIPGCYNSGLMKAFSEHVVHRLNITTKPYDPNRYRITLLSRSTKYRRILNEDKLIGALKTIWNYDVTRVDYTYQMPFEKQLEITHNSDIFIGMHGSGLTHMLFQPHWGVAFELYNCEDEGCYYDLARLRGVKYLTWEKKKYLIQQDEGHHPTLGAHAKFTNYAFNIGEFLRMIEKGVKHVAANRPKISADNSVEDSSIKTEL</sequence>
<evidence type="ECO:0000256" key="3">
    <source>
        <dbReference type="ARBA" id="ARBA00022679"/>
    </source>
</evidence>